<evidence type="ECO:0000256" key="2">
    <source>
        <dbReference type="ARBA" id="ARBA00022561"/>
    </source>
</evidence>
<evidence type="ECO:0000256" key="3">
    <source>
        <dbReference type="ARBA" id="ARBA00022611"/>
    </source>
</evidence>
<dbReference type="GO" id="GO:0016787">
    <property type="term" value="F:hydrolase activity"/>
    <property type="evidence" value="ECO:0007669"/>
    <property type="project" value="UniProtKB-KW"/>
</dbReference>
<dbReference type="GO" id="GO:0008270">
    <property type="term" value="F:zinc ion binding"/>
    <property type="evidence" value="ECO:0007669"/>
    <property type="project" value="UniProtKB-KW"/>
</dbReference>
<feature type="compositionally biased region" description="Polar residues" evidence="17">
    <location>
        <begin position="83"/>
        <end position="100"/>
    </location>
</feature>
<evidence type="ECO:0000256" key="15">
    <source>
        <dbReference type="ARBA" id="ARBA00055768"/>
    </source>
</evidence>
<feature type="compositionally biased region" description="Basic and acidic residues" evidence="17">
    <location>
        <begin position="104"/>
        <end position="135"/>
    </location>
</feature>
<dbReference type="EMBL" id="MH520085">
    <property type="protein sequence ID" value="AXY93780.1"/>
    <property type="molecule type" value="Genomic_RNA"/>
</dbReference>
<keyword evidence="3" id="KW-1141">T=2 icosahedral capsid protein</keyword>
<keyword evidence="10" id="KW-0862">Zinc</keyword>
<keyword evidence="7 16" id="KW-0863">Zinc-finger</keyword>
<evidence type="ECO:0000259" key="18">
    <source>
        <dbReference type="PROSITE" id="PS50157"/>
    </source>
</evidence>
<dbReference type="Pfam" id="PF22033">
    <property type="entry name" value="Lamba1_VP3"/>
    <property type="match status" value="1"/>
</dbReference>
<keyword evidence="6" id="KW-0547">Nucleotide-binding</keyword>
<keyword evidence="9" id="KW-0347">Helicase</keyword>
<organism evidence="19">
    <name type="scientific">Avian orthoreovirus</name>
    <dbReference type="NCBI Taxonomy" id="38170"/>
    <lineage>
        <taxon>Viruses</taxon>
        <taxon>Riboviria</taxon>
        <taxon>Orthornavirae</taxon>
        <taxon>Duplornaviricota</taxon>
        <taxon>Resentoviricetes</taxon>
        <taxon>Reovirales</taxon>
        <taxon>Spinareoviridae</taxon>
        <taxon>Orthoreovirus</taxon>
        <taxon>Orthoreovirus avis</taxon>
    </lineage>
</organism>
<evidence type="ECO:0000256" key="6">
    <source>
        <dbReference type="ARBA" id="ARBA00022741"/>
    </source>
</evidence>
<dbReference type="InterPro" id="IPR044949">
    <property type="entry name" value="Lambda-1/VP3_sf"/>
</dbReference>
<keyword evidence="8" id="KW-0378">Hydrolase</keyword>
<evidence type="ECO:0000256" key="8">
    <source>
        <dbReference type="ARBA" id="ARBA00022801"/>
    </source>
</evidence>
<evidence type="ECO:0000256" key="12">
    <source>
        <dbReference type="ARBA" id="ARBA00022844"/>
    </source>
</evidence>
<sequence length="1306" mass="143525">MSSRRTARRRHKDAPVSGKKDAKPVANDSSPTDSKPKAGVDVRSSSDSASSTSASFKQTSPPPTNPAASSSPSTDGADVTGVAKQTNDNDSSVTDSTPAPTVSKDGKDGMHGEVKRQNAEATKKVDNNKDRDVEFGGKASGDNNAVTKTGAVDNDGSVKTVPAKSATIASAKAMMDQKQLVAGLPSQPRQVSFLCTVCMAQFSSSDALAIHQTTHSLGSNSALTSFSISTAVEDFIQSWASASATANTKSRLTVEDVDALMMTEGLRFITWDSGLCSSFELVPIVQTNVIQDVISYSWFTSSYDIATPFPQASVVRIVLRTGWAARLDSPASSRECELRLAPPTESNSRSFSMLLNTGATPEGSFNPNTLRMNVLQMCLQFVLSNLHLNRSTQFTMDLTAAAPNLSASQLRVIPEDEGGKWFPVMYPSRVNIPLYNKTADFVNQCLRERIGRFDRAQTYAGAVAEWADMWETCDSLTLSIREMWMARLNQMNISPPEIADAISRCSQSLLTVAAPTAPSVARLLPWRVSSAERQILQLLMYLNVGTNADFMQPILSSFARTLSRVSPLRINPTLVATAMSTIVESTTNTQSPASAILSKLKPAASDFTDFRLACAAWLYNGCVTTYLSEDSFPSSGGSVTSIDTLVDMFVCLLALPLVTDPNAPCQAFMVVANAMVGYENLPMDDPNFTQQRLAASFNNPATWPQCFIHPQNIDRRQCPILSWWAQQIHRLWPTPSQTTYGAPDIIGSANLFLPPEVLLLPIQHRPIRITNPTLSFDNELTAWRNVVVDLVLRIIDSGRYQPNWNQSIRASMRNAMTNFRIIKTYTPAYMAELLPVELAAIAPTLPFQPFQVPFARLDRNAIVTHVNVSRQAPDVMAQPALNMSMTYQRTGVPISLNARPLAVALLSGQYPLDPSLQTNIWYVNTLTPLYSNDGLFNNVQHAMLASEAYSTLIAMLAQCTDMHYPIERPLDWLRQINLAANEATIFGRSINSLFQTAFDMSSETVLLQPFLESDPRATQIAISYVRYNGDAEVFVPTLRPSMIVEALMLTEHTLNYEYNLFGLCRGDIILGQHMTPTAFNPLSPPPAVIFNRGDPDVHVFGPRSFANFGMNGDEITIADETGVRRPLLGNWVMPLPLLMVNVGVFPRLLLDRILKGRLRIRLEVGAFPYTVQYYRGRDFTDGFSLLEQWMSKVTPMGIPPVPFLMPQSEGHNITSGMATHYIWATEFNDGSLFVTNSDLPVTIYGPDRSVPIERYRALVDPAAAPATNQLPRTIDLYCSLRRYYLETPPITATVTTYGDGLPALNP</sequence>
<protein>
    <submittedName>
        <fullName evidence="19">Core shell</fullName>
    </submittedName>
</protein>
<keyword evidence="14" id="KW-0506">mRNA capping</keyword>
<dbReference type="InterPro" id="IPR054176">
    <property type="entry name" value="Lamba1_VP3"/>
</dbReference>
<evidence type="ECO:0000256" key="17">
    <source>
        <dbReference type="SAM" id="MobiDB-lite"/>
    </source>
</evidence>
<evidence type="ECO:0000256" key="5">
    <source>
        <dbReference type="ARBA" id="ARBA00022723"/>
    </source>
</evidence>
<evidence type="ECO:0000256" key="11">
    <source>
        <dbReference type="ARBA" id="ARBA00022840"/>
    </source>
</evidence>
<feature type="domain" description="C2H2-type" evidence="18">
    <location>
        <begin position="193"/>
        <end position="216"/>
    </location>
</feature>
<feature type="compositionally biased region" description="Low complexity" evidence="17">
    <location>
        <begin position="45"/>
        <end position="55"/>
    </location>
</feature>
<keyword evidence="2" id="KW-0167">Capsid protein</keyword>
<comment type="function">
    <text evidence="15">Inner capsid protein that self-assembles to form an icosahedral capsid with a T=2 symmetry, which consists of 120 copies of VP2, with channels at each of its five-fold vertices. This capsid constitutes the innermost concentric layer of the viral mature particle.</text>
</comment>
<dbReference type="GO" id="GO:0039616">
    <property type="term" value="C:T=2 icosahedral viral capsid"/>
    <property type="evidence" value="ECO:0007669"/>
    <property type="project" value="UniProtKB-KW"/>
</dbReference>
<evidence type="ECO:0000256" key="13">
    <source>
        <dbReference type="ARBA" id="ARBA00022996"/>
    </source>
</evidence>
<dbReference type="PROSITE" id="PS50157">
    <property type="entry name" value="ZINC_FINGER_C2H2_2"/>
    <property type="match status" value="1"/>
</dbReference>
<dbReference type="GO" id="GO:0006370">
    <property type="term" value="P:7-methylguanosine mRNA capping"/>
    <property type="evidence" value="ECO:0007669"/>
    <property type="project" value="UniProtKB-KW"/>
</dbReference>
<evidence type="ECO:0000256" key="1">
    <source>
        <dbReference type="ARBA" id="ARBA00004328"/>
    </source>
</evidence>
<feature type="compositionally biased region" description="Basic residues" evidence="17">
    <location>
        <begin position="1"/>
        <end position="12"/>
    </location>
</feature>
<keyword evidence="13" id="KW-1153">Inner capsid protein</keyword>
<reference evidence="19" key="1">
    <citation type="journal article" date="2018" name="Virus Res.">
        <title>Genomic sequence and phylogenetic analyses of two novel orthoreovirus strains isolated from Pekin ducks in 2014 in Germany.</title>
        <authorList>
            <person name="Farkas S.L."/>
            <person name="Varga-Kugler R."/>
            <person name="Marton S."/>
            <person name="Lengyel G."/>
            <person name="Palya V."/>
            <person name="Banyai K."/>
        </authorList>
    </citation>
    <scope>NUCLEOTIDE SEQUENCE</scope>
    <source>
        <strain evidence="19">D2533/6/1-10</strain>
    </source>
</reference>
<evidence type="ECO:0000313" key="19">
    <source>
        <dbReference type="EMBL" id="AXY93780.1"/>
    </source>
</evidence>
<dbReference type="GO" id="GO:0039625">
    <property type="term" value="C:viral inner capsid"/>
    <property type="evidence" value="ECO:0007669"/>
    <property type="project" value="UniProtKB-KW"/>
</dbReference>
<evidence type="ECO:0000256" key="4">
    <source>
        <dbReference type="ARBA" id="ARBA00022664"/>
    </source>
</evidence>
<proteinExistence type="predicted"/>
<name>A0A385JBB1_9REOV</name>
<evidence type="ECO:0000256" key="16">
    <source>
        <dbReference type="PROSITE-ProRule" id="PRU00042"/>
    </source>
</evidence>
<dbReference type="GO" id="GO:0005524">
    <property type="term" value="F:ATP binding"/>
    <property type="evidence" value="ECO:0007669"/>
    <property type="project" value="UniProtKB-KW"/>
</dbReference>
<dbReference type="PROSITE" id="PS00028">
    <property type="entry name" value="ZINC_FINGER_C2H2_1"/>
    <property type="match status" value="1"/>
</dbReference>
<evidence type="ECO:0000256" key="10">
    <source>
        <dbReference type="ARBA" id="ARBA00022833"/>
    </source>
</evidence>
<keyword evidence="11" id="KW-0067">ATP-binding</keyword>
<feature type="region of interest" description="Disordered" evidence="17">
    <location>
        <begin position="1"/>
        <end position="151"/>
    </location>
</feature>
<evidence type="ECO:0000256" key="9">
    <source>
        <dbReference type="ARBA" id="ARBA00022806"/>
    </source>
</evidence>
<keyword evidence="4" id="KW-0507">mRNA processing</keyword>
<evidence type="ECO:0000256" key="14">
    <source>
        <dbReference type="ARBA" id="ARBA00023042"/>
    </source>
</evidence>
<evidence type="ECO:0000256" key="7">
    <source>
        <dbReference type="ARBA" id="ARBA00022771"/>
    </source>
</evidence>
<accession>A0A385JBB1</accession>
<keyword evidence="12" id="KW-0946">Virion</keyword>
<keyword evidence="5" id="KW-0479">Metal-binding</keyword>
<dbReference type="InterPro" id="IPR013087">
    <property type="entry name" value="Znf_C2H2_type"/>
</dbReference>
<dbReference type="Gene3D" id="3.90.1830.10">
    <property type="entry name" value="Inner capsid protein lambda-1"/>
    <property type="match status" value="1"/>
</dbReference>
<dbReference type="GO" id="GO:0003724">
    <property type="term" value="F:RNA helicase activity"/>
    <property type="evidence" value="ECO:0007669"/>
    <property type="project" value="InterPro"/>
</dbReference>
<comment type="subcellular location">
    <subcellularLocation>
        <location evidence="1">Virion</location>
    </subcellularLocation>
</comment>